<reference evidence="1 2" key="1">
    <citation type="submission" date="2018-11" db="EMBL/GenBank/DDBJ databases">
        <title>Flavobacterium sp. nov., YIM 102600 draft genome.</title>
        <authorList>
            <person name="Li G."/>
            <person name="Jiang Y."/>
        </authorList>
    </citation>
    <scope>NUCLEOTIDE SEQUENCE [LARGE SCALE GENOMIC DNA]</scope>
    <source>
        <strain evidence="1 2">YIM 102600</strain>
    </source>
</reference>
<dbReference type="Proteomes" id="UP000271937">
    <property type="component" value="Unassembled WGS sequence"/>
</dbReference>
<evidence type="ECO:0000313" key="2">
    <source>
        <dbReference type="Proteomes" id="UP000271937"/>
    </source>
</evidence>
<name>A0A3P3VZ91_9FLAO</name>
<accession>A0A3P3VZ91</accession>
<comment type="caution">
    <text evidence="1">The sequence shown here is derived from an EMBL/GenBank/DDBJ whole genome shotgun (WGS) entry which is preliminary data.</text>
</comment>
<dbReference type="EMBL" id="RQVR01000038">
    <property type="protein sequence ID" value="RRJ87408.1"/>
    <property type="molecule type" value="Genomic_DNA"/>
</dbReference>
<protein>
    <submittedName>
        <fullName evidence="1">Uncharacterized protein</fullName>
    </submittedName>
</protein>
<dbReference type="AlphaFoldDB" id="A0A3P3VZ91"/>
<organism evidence="1 2">
    <name type="scientific">Flavobacterium macacae</name>
    <dbReference type="NCBI Taxonomy" id="2488993"/>
    <lineage>
        <taxon>Bacteria</taxon>
        <taxon>Pseudomonadati</taxon>
        <taxon>Bacteroidota</taxon>
        <taxon>Flavobacteriia</taxon>
        <taxon>Flavobacteriales</taxon>
        <taxon>Flavobacteriaceae</taxon>
        <taxon>Flavobacterium</taxon>
    </lineage>
</organism>
<evidence type="ECO:0000313" key="1">
    <source>
        <dbReference type="EMBL" id="RRJ87408.1"/>
    </source>
</evidence>
<sequence>MSQLQHQVGCHMAQIRIVISQGIRPDRALASRQIVAKWPAEIELVERINGSRPTSRRLTCVPFWRIPLIILPN</sequence>
<keyword evidence="2" id="KW-1185">Reference proteome</keyword>
<proteinExistence type="predicted"/>
<gene>
    <name evidence="1" type="ORF">EG849_15345</name>
</gene>